<dbReference type="PROSITE" id="PS01124">
    <property type="entry name" value="HTH_ARAC_FAMILY_2"/>
    <property type="match status" value="1"/>
</dbReference>
<dbReference type="InterPro" id="IPR018060">
    <property type="entry name" value="HTH_AraC"/>
</dbReference>
<dbReference type="PANTHER" id="PTHR43280:SF28">
    <property type="entry name" value="HTH-TYPE TRANSCRIPTIONAL ACTIVATOR RHAS"/>
    <property type="match status" value="1"/>
</dbReference>
<evidence type="ECO:0000256" key="3">
    <source>
        <dbReference type="ARBA" id="ARBA00023163"/>
    </source>
</evidence>
<feature type="domain" description="Response regulatory" evidence="6">
    <location>
        <begin position="3"/>
        <end position="120"/>
    </location>
</feature>
<keyword evidence="4" id="KW-0597">Phosphoprotein</keyword>
<protein>
    <submittedName>
        <fullName evidence="7">YesN/AraC family two-component response regulator</fullName>
    </submittedName>
</protein>
<comment type="caution">
    <text evidence="7">The sequence shown here is derived from an EMBL/GenBank/DDBJ whole genome shotgun (WGS) entry which is preliminary data.</text>
</comment>
<evidence type="ECO:0000313" key="8">
    <source>
        <dbReference type="Proteomes" id="UP000548423"/>
    </source>
</evidence>
<dbReference type="PANTHER" id="PTHR43280">
    <property type="entry name" value="ARAC-FAMILY TRANSCRIPTIONAL REGULATOR"/>
    <property type="match status" value="1"/>
</dbReference>
<keyword evidence="3" id="KW-0804">Transcription</keyword>
<dbReference type="PROSITE" id="PS00041">
    <property type="entry name" value="HTH_ARAC_FAMILY_1"/>
    <property type="match status" value="1"/>
</dbReference>
<evidence type="ECO:0000313" key="7">
    <source>
        <dbReference type="EMBL" id="NYE08594.1"/>
    </source>
</evidence>
<sequence>MKKILLVDDERWVRTALKWTINKLDLPLQVVHECQNGLEALDWIKMNEVDLILTDIRMPVMDGLALVKELSTLNRAYEVIVISVHDEFQFIQQAMRSGVTDYLLKPIEENEIKVCLEKWLNKKSNESNTSKQILAQKQNLPLSTIDRILDYIEKTPLDQITLKEAAESIHINPSYLSQLFKQQLNKKFVDYITELRIEESKRLLQNTTLRMSEIAERVGYSDLAYFSNNFKKIVGSSPSEYRNITSKNSDGHLIKR</sequence>
<dbReference type="GO" id="GO:0000160">
    <property type="term" value="P:phosphorelay signal transduction system"/>
    <property type="evidence" value="ECO:0007669"/>
    <property type="project" value="InterPro"/>
</dbReference>
<proteinExistence type="predicted"/>
<evidence type="ECO:0000256" key="1">
    <source>
        <dbReference type="ARBA" id="ARBA00023015"/>
    </source>
</evidence>
<dbReference type="InterPro" id="IPR009057">
    <property type="entry name" value="Homeodomain-like_sf"/>
</dbReference>
<dbReference type="InterPro" id="IPR020449">
    <property type="entry name" value="Tscrpt_reg_AraC-type_HTH"/>
</dbReference>
<dbReference type="Gene3D" id="1.10.10.60">
    <property type="entry name" value="Homeodomain-like"/>
    <property type="match status" value="2"/>
</dbReference>
<dbReference type="GO" id="GO:0003700">
    <property type="term" value="F:DNA-binding transcription factor activity"/>
    <property type="evidence" value="ECO:0007669"/>
    <property type="project" value="InterPro"/>
</dbReference>
<dbReference type="AlphaFoldDB" id="A0A852TNM5"/>
<dbReference type="InterPro" id="IPR011006">
    <property type="entry name" value="CheY-like_superfamily"/>
</dbReference>
<dbReference type="GO" id="GO:0043565">
    <property type="term" value="F:sequence-specific DNA binding"/>
    <property type="evidence" value="ECO:0007669"/>
    <property type="project" value="InterPro"/>
</dbReference>
<dbReference type="SMART" id="SM00342">
    <property type="entry name" value="HTH_ARAC"/>
    <property type="match status" value="1"/>
</dbReference>
<dbReference type="InterPro" id="IPR001789">
    <property type="entry name" value="Sig_transdc_resp-reg_receiver"/>
</dbReference>
<dbReference type="InterPro" id="IPR018062">
    <property type="entry name" value="HTH_AraC-typ_CS"/>
</dbReference>
<dbReference type="Pfam" id="PF12833">
    <property type="entry name" value="HTH_18"/>
    <property type="match status" value="1"/>
</dbReference>
<dbReference type="Proteomes" id="UP000548423">
    <property type="component" value="Unassembled WGS sequence"/>
</dbReference>
<keyword evidence="1" id="KW-0805">Transcription regulation</keyword>
<dbReference type="Gene3D" id="3.40.50.2300">
    <property type="match status" value="1"/>
</dbReference>
<dbReference type="Pfam" id="PF00072">
    <property type="entry name" value="Response_reg"/>
    <property type="match status" value="1"/>
</dbReference>
<evidence type="ECO:0000256" key="2">
    <source>
        <dbReference type="ARBA" id="ARBA00023125"/>
    </source>
</evidence>
<dbReference type="SUPFAM" id="SSF46689">
    <property type="entry name" value="Homeodomain-like"/>
    <property type="match status" value="2"/>
</dbReference>
<accession>A0A852TNM5</accession>
<evidence type="ECO:0000259" key="5">
    <source>
        <dbReference type="PROSITE" id="PS01124"/>
    </source>
</evidence>
<dbReference type="PROSITE" id="PS50110">
    <property type="entry name" value="RESPONSE_REGULATORY"/>
    <property type="match status" value="1"/>
</dbReference>
<dbReference type="EMBL" id="JACCBX010000015">
    <property type="protein sequence ID" value="NYE08594.1"/>
    <property type="molecule type" value="Genomic_DNA"/>
</dbReference>
<dbReference type="SUPFAM" id="SSF52172">
    <property type="entry name" value="CheY-like"/>
    <property type="match status" value="1"/>
</dbReference>
<reference evidence="8" key="2">
    <citation type="submission" date="2020-08" db="EMBL/GenBank/DDBJ databases">
        <title>The Agave Microbiome: Exploring the role of microbial communities in plant adaptations to desert environments.</title>
        <authorList>
            <person name="Partida-Martinez L.P."/>
        </authorList>
    </citation>
    <scope>NUCLEOTIDE SEQUENCE [LARGE SCALE GENOMIC DNA]</scope>
    <source>
        <strain evidence="8">AT2.8</strain>
    </source>
</reference>
<keyword evidence="2" id="KW-0238">DNA-binding</keyword>
<dbReference type="CDD" id="cd17536">
    <property type="entry name" value="REC_YesN-like"/>
    <property type="match status" value="1"/>
</dbReference>
<gene>
    <name evidence="7" type="ORF">F4694_005443</name>
</gene>
<feature type="modified residue" description="4-aspartylphosphate" evidence="4">
    <location>
        <position position="55"/>
    </location>
</feature>
<dbReference type="PRINTS" id="PR00032">
    <property type="entry name" value="HTHARAC"/>
</dbReference>
<reference evidence="8" key="1">
    <citation type="submission" date="2020-07" db="EMBL/GenBank/DDBJ databases">
        <authorList>
            <person name="Partida-Martinez L."/>
            <person name="Huntemann M."/>
            <person name="Clum A."/>
            <person name="Wang J."/>
            <person name="Palaniappan K."/>
            <person name="Ritter S."/>
            <person name="Chen I.-M."/>
            <person name="Stamatis D."/>
            <person name="Reddy T."/>
            <person name="O'Malley R."/>
            <person name="Daum C."/>
            <person name="Shapiro N."/>
            <person name="Ivanova N."/>
            <person name="Kyrpides N."/>
            <person name="Woyke T."/>
        </authorList>
    </citation>
    <scope>NUCLEOTIDE SEQUENCE [LARGE SCALE GENOMIC DNA]</scope>
    <source>
        <strain evidence="8">AT2.8</strain>
    </source>
</reference>
<evidence type="ECO:0000259" key="6">
    <source>
        <dbReference type="PROSITE" id="PS50110"/>
    </source>
</evidence>
<name>A0A852TNM5_9BACI</name>
<organism evidence="7 8">
    <name type="scientific">Neobacillus niacini</name>
    <dbReference type="NCBI Taxonomy" id="86668"/>
    <lineage>
        <taxon>Bacteria</taxon>
        <taxon>Bacillati</taxon>
        <taxon>Bacillota</taxon>
        <taxon>Bacilli</taxon>
        <taxon>Bacillales</taxon>
        <taxon>Bacillaceae</taxon>
        <taxon>Neobacillus</taxon>
    </lineage>
</organism>
<evidence type="ECO:0000256" key="4">
    <source>
        <dbReference type="PROSITE-ProRule" id="PRU00169"/>
    </source>
</evidence>
<dbReference type="SMART" id="SM00448">
    <property type="entry name" value="REC"/>
    <property type="match status" value="1"/>
</dbReference>
<feature type="domain" description="HTH araC/xylS-type" evidence="5">
    <location>
        <begin position="146"/>
        <end position="244"/>
    </location>
</feature>